<comment type="caution">
    <text evidence="1">The sequence shown here is derived from an EMBL/GenBank/DDBJ whole genome shotgun (WGS) entry which is preliminary data.</text>
</comment>
<proteinExistence type="predicted"/>
<gene>
    <name evidence="1" type="ORF">EDS130_LOCUS36333</name>
</gene>
<organism evidence="1 2">
    <name type="scientific">Adineta ricciae</name>
    <name type="common">Rotifer</name>
    <dbReference type="NCBI Taxonomy" id="249248"/>
    <lineage>
        <taxon>Eukaryota</taxon>
        <taxon>Metazoa</taxon>
        <taxon>Spiralia</taxon>
        <taxon>Gnathifera</taxon>
        <taxon>Rotifera</taxon>
        <taxon>Eurotatoria</taxon>
        <taxon>Bdelloidea</taxon>
        <taxon>Adinetida</taxon>
        <taxon>Adinetidae</taxon>
        <taxon>Adineta</taxon>
    </lineage>
</organism>
<accession>A0A815L677</accession>
<dbReference type="Proteomes" id="UP000663852">
    <property type="component" value="Unassembled WGS sequence"/>
</dbReference>
<name>A0A815L677_ADIRI</name>
<reference evidence="1" key="1">
    <citation type="submission" date="2021-02" db="EMBL/GenBank/DDBJ databases">
        <authorList>
            <person name="Nowell W R."/>
        </authorList>
    </citation>
    <scope>NUCLEOTIDE SEQUENCE</scope>
</reference>
<sequence>MEYFVSAYENDYLIDRMNEIYLQELNIENIRRKFHSVKFRFSYTCCFSLFYTTCRFISKDNANRDKIEHVRLLNKRLHRFLAETAGKLNGILHLCQSEEKITKIIFASE</sequence>
<protein>
    <submittedName>
        <fullName evidence="1">Uncharacterized protein</fullName>
    </submittedName>
</protein>
<evidence type="ECO:0000313" key="2">
    <source>
        <dbReference type="Proteomes" id="UP000663852"/>
    </source>
</evidence>
<dbReference type="AlphaFoldDB" id="A0A815L677"/>
<dbReference type="EMBL" id="CAJNOJ010000336">
    <property type="protein sequence ID" value="CAF1405624.1"/>
    <property type="molecule type" value="Genomic_DNA"/>
</dbReference>
<evidence type="ECO:0000313" key="1">
    <source>
        <dbReference type="EMBL" id="CAF1405624.1"/>
    </source>
</evidence>